<gene>
    <name evidence="2" type="ORF">ALC53_10701</name>
</gene>
<dbReference type="EMBL" id="KQ976637">
    <property type="protein sequence ID" value="KYM78830.1"/>
    <property type="molecule type" value="Genomic_DNA"/>
</dbReference>
<evidence type="ECO:0000313" key="2">
    <source>
        <dbReference type="EMBL" id="KYM78830.1"/>
    </source>
</evidence>
<sequence>MAIQPAQARRKRDSRGSDRGNNQVEEEGRGLKAALGSNDSSQNNPAYKLDCWWDMETECGQGREGRRGYVCNSETGNTKPPESGGKRKVEISGSLDLQSAGEKAFYRNLQSRRRVSTYVSMIVGMCEYVYMRVTRTRSRSAIMNSAHWSRAVRPSTMKRNPANGFLFMFAKVSAFGFRIKTILSTRDPVIFTSPQAPWKESAEGEGKMEGRLECKDSRGSGCVIALRTVH</sequence>
<proteinExistence type="predicted"/>
<name>A0A151HZU7_9HYME</name>
<evidence type="ECO:0000256" key="1">
    <source>
        <dbReference type="SAM" id="MobiDB-lite"/>
    </source>
</evidence>
<keyword evidence="3" id="KW-1185">Reference proteome</keyword>
<evidence type="ECO:0000313" key="3">
    <source>
        <dbReference type="Proteomes" id="UP000078540"/>
    </source>
</evidence>
<organism evidence="2 3">
    <name type="scientific">Atta colombica</name>
    <dbReference type="NCBI Taxonomy" id="520822"/>
    <lineage>
        <taxon>Eukaryota</taxon>
        <taxon>Metazoa</taxon>
        <taxon>Ecdysozoa</taxon>
        <taxon>Arthropoda</taxon>
        <taxon>Hexapoda</taxon>
        <taxon>Insecta</taxon>
        <taxon>Pterygota</taxon>
        <taxon>Neoptera</taxon>
        <taxon>Endopterygota</taxon>
        <taxon>Hymenoptera</taxon>
        <taxon>Apocrita</taxon>
        <taxon>Aculeata</taxon>
        <taxon>Formicoidea</taxon>
        <taxon>Formicidae</taxon>
        <taxon>Myrmicinae</taxon>
        <taxon>Atta</taxon>
    </lineage>
</organism>
<reference evidence="2 3" key="1">
    <citation type="submission" date="2015-09" db="EMBL/GenBank/DDBJ databases">
        <title>Atta colombica WGS genome.</title>
        <authorList>
            <person name="Nygaard S."/>
            <person name="Hu H."/>
            <person name="Boomsma J."/>
            <person name="Zhang G."/>
        </authorList>
    </citation>
    <scope>NUCLEOTIDE SEQUENCE [LARGE SCALE GENOMIC DNA]</scope>
    <source>
        <strain evidence="2">Treedump-2</strain>
        <tissue evidence="2">Whole body</tissue>
    </source>
</reference>
<feature type="region of interest" description="Disordered" evidence="1">
    <location>
        <begin position="1"/>
        <end position="44"/>
    </location>
</feature>
<accession>A0A151HZU7</accession>
<feature type="region of interest" description="Disordered" evidence="1">
    <location>
        <begin position="62"/>
        <end position="88"/>
    </location>
</feature>
<dbReference type="Proteomes" id="UP000078540">
    <property type="component" value="Unassembled WGS sequence"/>
</dbReference>
<protein>
    <submittedName>
        <fullName evidence="2">Uncharacterized protein</fullName>
    </submittedName>
</protein>
<dbReference type="AlphaFoldDB" id="A0A151HZU7"/>